<dbReference type="Gene3D" id="1.10.287.130">
    <property type="match status" value="1"/>
</dbReference>
<evidence type="ECO:0000259" key="8">
    <source>
        <dbReference type="PROSITE" id="PS50109"/>
    </source>
</evidence>
<comment type="caution">
    <text evidence="9">The sequence shown here is derived from an EMBL/GenBank/DDBJ whole genome shotgun (WGS) entry which is preliminary data.</text>
</comment>
<dbReference type="InterPro" id="IPR036890">
    <property type="entry name" value="HATPase_C_sf"/>
</dbReference>
<evidence type="ECO:0000256" key="6">
    <source>
        <dbReference type="ARBA" id="ARBA00023012"/>
    </source>
</evidence>
<dbReference type="CDD" id="cd00082">
    <property type="entry name" value="HisKA"/>
    <property type="match status" value="1"/>
</dbReference>
<dbReference type="InterPro" id="IPR003661">
    <property type="entry name" value="HisK_dim/P_dom"/>
</dbReference>
<reference evidence="9 10" key="1">
    <citation type="submission" date="2019-12" db="EMBL/GenBank/DDBJ databases">
        <title>Isolation and characterization of three novel carbon monoxide-oxidizing members of Halobacteria from salione crusts and soils.</title>
        <authorList>
            <person name="Myers M.R."/>
            <person name="King G.M."/>
        </authorList>
    </citation>
    <scope>NUCLEOTIDE SEQUENCE [LARGE SCALE GENOMIC DNA]</scope>
    <source>
        <strain evidence="9 10">WSA2</strain>
    </source>
</reference>
<dbReference type="PROSITE" id="PS50109">
    <property type="entry name" value="HIS_KIN"/>
    <property type="match status" value="1"/>
</dbReference>
<evidence type="ECO:0000256" key="5">
    <source>
        <dbReference type="ARBA" id="ARBA00022777"/>
    </source>
</evidence>
<keyword evidence="7" id="KW-0175">Coiled coil</keyword>
<dbReference type="SUPFAM" id="SSF55874">
    <property type="entry name" value="ATPase domain of HSP90 chaperone/DNA topoisomerase II/histidine kinase"/>
    <property type="match status" value="1"/>
</dbReference>
<gene>
    <name evidence="9" type="ORF">GRX01_03570</name>
</gene>
<dbReference type="InterPro" id="IPR004358">
    <property type="entry name" value="Sig_transdc_His_kin-like_C"/>
</dbReference>
<keyword evidence="6" id="KW-0902">Two-component regulatory system</keyword>
<evidence type="ECO:0000256" key="3">
    <source>
        <dbReference type="ARBA" id="ARBA00022553"/>
    </source>
</evidence>
<dbReference type="SMART" id="SM00388">
    <property type="entry name" value="HisKA"/>
    <property type="match status" value="1"/>
</dbReference>
<dbReference type="InterPro" id="IPR036097">
    <property type="entry name" value="HisK_dim/P_sf"/>
</dbReference>
<evidence type="ECO:0000256" key="7">
    <source>
        <dbReference type="SAM" id="Coils"/>
    </source>
</evidence>
<dbReference type="OrthoDB" id="8127at2157"/>
<dbReference type="Pfam" id="PF00512">
    <property type="entry name" value="HisKA"/>
    <property type="match status" value="1"/>
</dbReference>
<dbReference type="InterPro" id="IPR050736">
    <property type="entry name" value="Sensor_HK_Regulatory"/>
</dbReference>
<comment type="catalytic activity">
    <reaction evidence="1">
        <text>ATP + protein L-histidine = ADP + protein N-phospho-L-histidine.</text>
        <dbReference type="EC" id="2.7.13.3"/>
    </reaction>
</comment>
<evidence type="ECO:0000256" key="4">
    <source>
        <dbReference type="ARBA" id="ARBA00022679"/>
    </source>
</evidence>
<dbReference type="AlphaFoldDB" id="A0A6B0SNG7"/>
<keyword evidence="3" id="KW-0597">Phosphoprotein</keyword>
<sequence>MSQLVSYELEHRQATSELERQNEQLEEFASVVSHDLLNPLQVAEGRLELAREEHDSEHLDAVARAHERIDALIDDLLTLAREGKQVNELEPVDMGILTENCWQNVATTDGTLMADVERTFQADRSRLQQLLENLMHNAVEHGGGDVTITVGELDGGFYVEDDGPGIPDDKRDDIFEAGYSTAEDGTGFGLSIVKQVAEAHDWHVRVTDGSDGGARFEITGVESTAE</sequence>
<dbReference type="PRINTS" id="PR00344">
    <property type="entry name" value="BCTRLSENSOR"/>
</dbReference>
<dbReference type="SMART" id="SM00387">
    <property type="entry name" value="HATPase_c"/>
    <property type="match status" value="1"/>
</dbReference>
<feature type="domain" description="Histidine kinase" evidence="8">
    <location>
        <begin position="31"/>
        <end position="219"/>
    </location>
</feature>
<dbReference type="Gene3D" id="3.30.565.10">
    <property type="entry name" value="Histidine kinase-like ATPase, C-terminal domain"/>
    <property type="match status" value="1"/>
</dbReference>
<keyword evidence="5" id="KW-0418">Kinase</keyword>
<dbReference type="EMBL" id="WUUS01000002">
    <property type="protein sequence ID" value="MXR40434.1"/>
    <property type="molecule type" value="Genomic_DNA"/>
</dbReference>
<proteinExistence type="predicted"/>
<name>A0A6B0SNG7_9EURY</name>
<evidence type="ECO:0000256" key="2">
    <source>
        <dbReference type="ARBA" id="ARBA00012438"/>
    </source>
</evidence>
<evidence type="ECO:0000256" key="1">
    <source>
        <dbReference type="ARBA" id="ARBA00000085"/>
    </source>
</evidence>
<dbReference type="SUPFAM" id="SSF47384">
    <property type="entry name" value="Homodimeric domain of signal transducing histidine kinase"/>
    <property type="match status" value="1"/>
</dbReference>
<dbReference type="EC" id="2.7.13.3" evidence="2"/>
<dbReference type="Proteomes" id="UP000437065">
    <property type="component" value="Unassembled WGS sequence"/>
</dbReference>
<dbReference type="PANTHER" id="PTHR43711">
    <property type="entry name" value="TWO-COMPONENT HISTIDINE KINASE"/>
    <property type="match status" value="1"/>
</dbReference>
<dbReference type="InterPro" id="IPR005467">
    <property type="entry name" value="His_kinase_dom"/>
</dbReference>
<evidence type="ECO:0000313" key="9">
    <source>
        <dbReference type="EMBL" id="MXR40434.1"/>
    </source>
</evidence>
<feature type="coiled-coil region" evidence="7">
    <location>
        <begin position="4"/>
        <end position="31"/>
    </location>
</feature>
<keyword evidence="4" id="KW-0808">Transferase</keyword>
<accession>A0A6B0SNG7</accession>
<dbReference type="CDD" id="cd00075">
    <property type="entry name" value="HATPase"/>
    <property type="match status" value="1"/>
</dbReference>
<organism evidence="9 10">
    <name type="scientific">Halobaculum saliterrae</name>
    <dbReference type="NCBI Taxonomy" id="2073113"/>
    <lineage>
        <taxon>Archaea</taxon>
        <taxon>Methanobacteriati</taxon>
        <taxon>Methanobacteriota</taxon>
        <taxon>Stenosarchaea group</taxon>
        <taxon>Halobacteria</taxon>
        <taxon>Halobacteriales</taxon>
        <taxon>Haloferacaceae</taxon>
        <taxon>Halobaculum</taxon>
    </lineage>
</organism>
<keyword evidence="10" id="KW-1185">Reference proteome</keyword>
<dbReference type="PANTHER" id="PTHR43711:SF1">
    <property type="entry name" value="HISTIDINE KINASE 1"/>
    <property type="match status" value="1"/>
</dbReference>
<dbReference type="InterPro" id="IPR003594">
    <property type="entry name" value="HATPase_dom"/>
</dbReference>
<dbReference type="GO" id="GO:0000155">
    <property type="term" value="F:phosphorelay sensor kinase activity"/>
    <property type="evidence" value="ECO:0007669"/>
    <property type="project" value="InterPro"/>
</dbReference>
<dbReference type="Pfam" id="PF02518">
    <property type="entry name" value="HATPase_c"/>
    <property type="match status" value="1"/>
</dbReference>
<evidence type="ECO:0000313" key="10">
    <source>
        <dbReference type="Proteomes" id="UP000437065"/>
    </source>
</evidence>
<protein>
    <recommendedName>
        <fullName evidence="2">histidine kinase</fullName>
        <ecNumber evidence="2">2.7.13.3</ecNumber>
    </recommendedName>
</protein>